<dbReference type="Proteomes" id="UP000004459">
    <property type="component" value="Unassembled WGS sequence"/>
</dbReference>
<evidence type="ECO:0000313" key="2">
    <source>
        <dbReference type="Proteomes" id="UP000004459"/>
    </source>
</evidence>
<protein>
    <submittedName>
        <fullName evidence="1">Uncharacterized protein</fullName>
    </submittedName>
</protein>
<gene>
    <name evidence="1" type="ORF">HMPREF0372_00723</name>
</gene>
<name>G9YMK0_FLAPL</name>
<reference evidence="1 2" key="1">
    <citation type="submission" date="2011-08" db="EMBL/GenBank/DDBJ databases">
        <authorList>
            <person name="Weinstock G."/>
            <person name="Sodergren E."/>
            <person name="Clifton S."/>
            <person name="Fulton L."/>
            <person name="Fulton B."/>
            <person name="Courtney L."/>
            <person name="Fronick C."/>
            <person name="Harrison M."/>
            <person name="Strong C."/>
            <person name="Farmer C."/>
            <person name="Delahaunty K."/>
            <person name="Markovic C."/>
            <person name="Hall O."/>
            <person name="Minx P."/>
            <person name="Tomlinson C."/>
            <person name="Mitreva M."/>
            <person name="Hou S."/>
            <person name="Chen J."/>
            <person name="Wollam A."/>
            <person name="Pepin K.H."/>
            <person name="Johnson M."/>
            <person name="Bhonagiri V."/>
            <person name="Zhang X."/>
            <person name="Suruliraj S."/>
            <person name="Warren W."/>
            <person name="Chinwalla A."/>
            <person name="Mardis E.R."/>
            <person name="Wilson R.K."/>
        </authorList>
    </citation>
    <scope>NUCLEOTIDE SEQUENCE [LARGE SCALE GENOMIC DNA]</scope>
    <source>
        <strain evidence="1 2">ATCC 29863</strain>
    </source>
</reference>
<dbReference type="AlphaFoldDB" id="G9YMK0"/>
<accession>G9YMK0</accession>
<organism evidence="1 2">
    <name type="scientific">Flavonifractor plautii ATCC 29863</name>
    <dbReference type="NCBI Taxonomy" id="411475"/>
    <lineage>
        <taxon>Bacteria</taxon>
        <taxon>Bacillati</taxon>
        <taxon>Bacillota</taxon>
        <taxon>Clostridia</taxon>
        <taxon>Eubacteriales</taxon>
        <taxon>Oscillospiraceae</taxon>
        <taxon>Flavonifractor</taxon>
    </lineage>
</organism>
<evidence type="ECO:0000313" key="1">
    <source>
        <dbReference type="EMBL" id="EHM54037.1"/>
    </source>
</evidence>
<dbReference type="HOGENOM" id="CLU_204511_0_0_9"/>
<comment type="caution">
    <text evidence="1">The sequence shown here is derived from an EMBL/GenBank/DDBJ whole genome shotgun (WGS) entry which is preliminary data.</text>
</comment>
<dbReference type="EMBL" id="AGCK01000050">
    <property type="protein sequence ID" value="EHM54037.1"/>
    <property type="molecule type" value="Genomic_DNA"/>
</dbReference>
<proteinExistence type="predicted"/>
<sequence>MQHGFSSFLRFCGRGSLPRQARACLKLGDVPSSEGLWLLASNSFAGIRTDFKEKLRRPAVKRPADWAC</sequence>